<feature type="non-terminal residue" evidence="2">
    <location>
        <position position="95"/>
    </location>
</feature>
<accession>A0A392QXA7</accession>
<dbReference type="EMBL" id="LXQA010163913">
    <property type="protein sequence ID" value="MCI28166.1"/>
    <property type="molecule type" value="Genomic_DNA"/>
</dbReference>
<feature type="non-terminal residue" evidence="2">
    <location>
        <position position="1"/>
    </location>
</feature>
<keyword evidence="3" id="KW-1185">Reference proteome</keyword>
<protein>
    <submittedName>
        <fullName evidence="2">Retrovirus-related pol polyprotein from transposon TNT 1-94</fullName>
    </submittedName>
</protein>
<evidence type="ECO:0000313" key="2">
    <source>
        <dbReference type="EMBL" id="MCI28166.1"/>
    </source>
</evidence>
<dbReference type="Proteomes" id="UP000265520">
    <property type="component" value="Unassembled WGS sequence"/>
</dbReference>
<evidence type="ECO:0000313" key="3">
    <source>
        <dbReference type="Proteomes" id="UP000265520"/>
    </source>
</evidence>
<feature type="domain" description="Retrovirus-related Pol polyprotein from transposon TNT 1-94-like beta-barrel" evidence="1">
    <location>
        <begin position="45"/>
        <end position="94"/>
    </location>
</feature>
<comment type="caution">
    <text evidence="2">The sequence shown here is derived from an EMBL/GenBank/DDBJ whole genome shotgun (WGS) entry which is preliminary data.</text>
</comment>
<dbReference type="AlphaFoldDB" id="A0A392QXA7"/>
<organism evidence="2 3">
    <name type="scientific">Trifolium medium</name>
    <dbReference type="NCBI Taxonomy" id="97028"/>
    <lineage>
        <taxon>Eukaryota</taxon>
        <taxon>Viridiplantae</taxon>
        <taxon>Streptophyta</taxon>
        <taxon>Embryophyta</taxon>
        <taxon>Tracheophyta</taxon>
        <taxon>Spermatophyta</taxon>
        <taxon>Magnoliopsida</taxon>
        <taxon>eudicotyledons</taxon>
        <taxon>Gunneridae</taxon>
        <taxon>Pentapetalae</taxon>
        <taxon>rosids</taxon>
        <taxon>fabids</taxon>
        <taxon>Fabales</taxon>
        <taxon>Fabaceae</taxon>
        <taxon>Papilionoideae</taxon>
        <taxon>50 kb inversion clade</taxon>
        <taxon>NPAAA clade</taxon>
        <taxon>Hologalegina</taxon>
        <taxon>IRL clade</taxon>
        <taxon>Trifolieae</taxon>
        <taxon>Trifolium</taxon>
    </lineage>
</organism>
<sequence>QKYGHFADECWVDKKEPENKLAKQDDEDVLLMVTTKEENKYSDLWYLDSGCSSHMTGRFDWFVSINKSMKSRVKFADDSALSAEGVGDVLIKRKD</sequence>
<evidence type="ECO:0000259" key="1">
    <source>
        <dbReference type="Pfam" id="PF22936"/>
    </source>
</evidence>
<proteinExistence type="predicted"/>
<name>A0A392QXA7_9FABA</name>
<dbReference type="InterPro" id="IPR054722">
    <property type="entry name" value="PolX-like_BBD"/>
</dbReference>
<dbReference type="Pfam" id="PF22936">
    <property type="entry name" value="Pol_BBD"/>
    <property type="match status" value="1"/>
</dbReference>
<reference evidence="2 3" key="1">
    <citation type="journal article" date="2018" name="Front. Plant Sci.">
        <title>Red Clover (Trifolium pratense) and Zigzag Clover (T. medium) - A Picture of Genomic Similarities and Differences.</title>
        <authorList>
            <person name="Dluhosova J."/>
            <person name="Istvanek J."/>
            <person name="Nedelnik J."/>
            <person name="Repkova J."/>
        </authorList>
    </citation>
    <scope>NUCLEOTIDE SEQUENCE [LARGE SCALE GENOMIC DNA]</scope>
    <source>
        <strain evidence="3">cv. 10/8</strain>
        <tissue evidence="2">Leaf</tissue>
    </source>
</reference>